<dbReference type="GO" id="GO:0005829">
    <property type="term" value="C:cytosol"/>
    <property type="evidence" value="ECO:0007669"/>
    <property type="project" value="InterPro"/>
</dbReference>
<keyword evidence="4" id="KW-1185">Reference proteome</keyword>
<dbReference type="InterPro" id="IPR036249">
    <property type="entry name" value="Thioredoxin-like_sf"/>
</dbReference>
<evidence type="ECO:0000259" key="1">
    <source>
        <dbReference type="Pfam" id="PF04399"/>
    </source>
</evidence>
<dbReference type="Gene3D" id="1.20.1050.10">
    <property type="match status" value="1"/>
</dbReference>
<dbReference type="CDD" id="cd03199">
    <property type="entry name" value="GST_C_GRX2"/>
    <property type="match status" value="1"/>
</dbReference>
<dbReference type="NCBIfam" id="TIGR02182">
    <property type="entry name" value="GRXB"/>
    <property type="match status" value="1"/>
</dbReference>
<protein>
    <submittedName>
        <fullName evidence="3">Glutaredoxin 2</fullName>
    </submittedName>
</protein>
<feature type="domain" description="GST N-terminal" evidence="2">
    <location>
        <begin position="7"/>
        <end position="74"/>
    </location>
</feature>
<proteinExistence type="predicted"/>
<dbReference type="Gene3D" id="3.40.30.10">
    <property type="entry name" value="Glutaredoxin"/>
    <property type="match status" value="1"/>
</dbReference>
<dbReference type="CDD" id="cd03037">
    <property type="entry name" value="GST_N_GRX2"/>
    <property type="match status" value="1"/>
</dbReference>
<dbReference type="SUPFAM" id="SSF47616">
    <property type="entry name" value="GST C-terminal domain-like"/>
    <property type="match status" value="1"/>
</dbReference>
<evidence type="ECO:0000313" key="3">
    <source>
        <dbReference type="EMBL" id="EHH66930.1"/>
    </source>
</evidence>
<evidence type="ECO:0000259" key="2">
    <source>
        <dbReference type="Pfam" id="PF13417"/>
    </source>
</evidence>
<reference evidence="3 4" key="1">
    <citation type="submission" date="2011-10" db="EMBL/GenBank/DDBJ databases">
        <title>Genome sequence of Gluconobacter morbifer G707, isolated from Drosophila gut.</title>
        <authorList>
            <person name="Lee W.-J."/>
            <person name="Kim E.-K."/>
        </authorList>
    </citation>
    <scope>NUCLEOTIDE SEQUENCE [LARGE SCALE GENOMIC DNA]</scope>
    <source>
        <strain evidence="3 4">G707</strain>
    </source>
</reference>
<sequence>MSTPYILHVYEHCPFCVKARMIFGLKKIPYERRIFLNDDVDGPVSMVGRKIVPILEENGRFMAESMDIVAHIDAIGSPVLTGPVRPEIADWIHASAKPLYRLFLPRAASAPLPEFDTTSARAGFIRRKEPGVGSFSALLEDGTAELAELNGHLERLAPMIRSPEAVNGTLSTDDIHLFAQLHSLSIIKGVRYPLEVEAYRQSMSELSNVGLFDGFAA</sequence>
<organism evidence="3 4">
    <name type="scientific">Gluconobacter morbifer G707</name>
    <dbReference type="NCBI Taxonomy" id="1088869"/>
    <lineage>
        <taxon>Bacteria</taxon>
        <taxon>Pseudomonadati</taxon>
        <taxon>Pseudomonadota</taxon>
        <taxon>Alphaproteobacteria</taxon>
        <taxon>Acetobacterales</taxon>
        <taxon>Acetobacteraceae</taxon>
        <taxon>Gluconobacter</taxon>
    </lineage>
</organism>
<dbReference type="Pfam" id="PF13417">
    <property type="entry name" value="GST_N_3"/>
    <property type="match status" value="1"/>
</dbReference>
<dbReference type="Proteomes" id="UP000004949">
    <property type="component" value="Unassembled WGS sequence"/>
</dbReference>
<dbReference type="PATRIC" id="fig|1088869.3.peg.2742"/>
<dbReference type="NCBIfam" id="NF007702">
    <property type="entry name" value="PRK10387.1"/>
    <property type="match status" value="1"/>
</dbReference>
<name>G6XMN1_9PROT</name>
<dbReference type="InterPro" id="IPR036282">
    <property type="entry name" value="Glutathione-S-Trfase_C_sf"/>
</dbReference>
<dbReference type="RefSeq" id="WP_008852890.1">
    <property type="nucleotide sequence ID" value="NZ_AGQV01000015.1"/>
</dbReference>
<feature type="domain" description="Glutaredoxin 2 C-terminal" evidence="1">
    <location>
        <begin position="87"/>
        <end position="216"/>
    </location>
</feature>
<dbReference type="eggNOG" id="COG2999">
    <property type="taxonomic scope" value="Bacteria"/>
</dbReference>
<dbReference type="InterPro" id="IPR011901">
    <property type="entry name" value="Grx2"/>
</dbReference>
<dbReference type="InterPro" id="IPR007494">
    <property type="entry name" value="Glutaredoxin2_C"/>
</dbReference>
<gene>
    <name evidence="3" type="ORF">GMO_27490</name>
</gene>
<dbReference type="EMBL" id="AGQV01000015">
    <property type="protein sequence ID" value="EHH66930.1"/>
    <property type="molecule type" value="Genomic_DNA"/>
</dbReference>
<dbReference type="Pfam" id="PF04399">
    <property type="entry name" value="Glutaredoxin2_C"/>
    <property type="match status" value="1"/>
</dbReference>
<dbReference type="SUPFAM" id="SSF52833">
    <property type="entry name" value="Thioredoxin-like"/>
    <property type="match status" value="1"/>
</dbReference>
<evidence type="ECO:0000313" key="4">
    <source>
        <dbReference type="Proteomes" id="UP000004949"/>
    </source>
</evidence>
<dbReference type="AlphaFoldDB" id="G6XMN1"/>
<accession>G6XMN1</accession>
<comment type="caution">
    <text evidence="3">The sequence shown here is derived from an EMBL/GenBank/DDBJ whole genome shotgun (WGS) entry which is preliminary data.</text>
</comment>
<dbReference type="STRING" id="1088869.GMO_27490"/>
<dbReference type="InterPro" id="IPR004045">
    <property type="entry name" value="Glutathione_S-Trfase_N"/>
</dbReference>
<dbReference type="PROSITE" id="PS51354">
    <property type="entry name" value="GLUTAREDOXIN_2"/>
    <property type="match status" value="1"/>
</dbReference>
<dbReference type="OrthoDB" id="5291571at2"/>